<dbReference type="InterPro" id="IPR014710">
    <property type="entry name" value="RmlC-like_jellyroll"/>
</dbReference>
<dbReference type="Pfam" id="PF05726">
    <property type="entry name" value="Pirin_C"/>
    <property type="match status" value="1"/>
</dbReference>
<dbReference type="EMBL" id="CP017686">
    <property type="protein sequence ID" value="AYQ55201.1"/>
    <property type="molecule type" value="Genomic_DNA"/>
</dbReference>
<feature type="domain" description="Pirin C-terminal" evidence="5">
    <location>
        <begin position="210"/>
        <end position="303"/>
    </location>
</feature>
<feature type="compositionally biased region" description="Basic and acidic residues" evidence="3">
    <location>
        <begin position="357"/>
        <end position="366"/>
    </location>
</feature>
<feature type="region of interest" description="Disordered" evidence="3">
    <location>
        <begin position="334"/>
        <end position="377"/>
    </location>
</feature>
<proteinExistence type="inferred from homology"/>
<dbReference type="GeneID" id="41321842"/>
<reference evidence="6 7" key="1">
    <citation type="submission" date="2016-10" db="EMBL/GenBank/DDBJ databases">
        <title>Complete genome of the TMA-utilizing, human hosted archaeon Methanomethylophilus alvus Gen. nov, sp. nov., strain Mx-05, derived from a pure culture.</title>
        <authorList>
            <person name="Brugere J.-F."/>
            <person name="Ben Hania W."/>
            <person name="Chaudhary P.P."/>
            <person name="Gaci N."/>
            <person name="Borrel G."/>
            <person name="Cao Van Tuat L."/>
            <person name="Fardeau M.-L."/>
            <person name="Harris H.M.B."/>
            <person name="O'Toole P.W."/>
            <person name="Ollivier B."/>
        </authorList>
    </citation>
    <scope>NUCLEOTIDE SEQUENCE [LARGE SCALE GENOMIC DNA]</scope>
    <source>
        <strain evidence="6 7">Mx-05</strain>
    </source>
</reference>
<sequence>MGLFGKIKDGGPVVREQAAELHWDTEDPFMFASHHFDDYPRGNRQQAPPLEEIKKRSLGHDYRPQYGYRMYGGKVAPGFPLHTHWGYETITICTEGYVDHFDSLGNQGRFGYGDVQWITASSRYGHCEMYPLAFADRDNHHRVTQIMMHIPNEKKNKGVEINNVWAENVPCIRKDGCVIHVYAGTYEGMTGVVPNKDSWAADPSHHVRIVSFEVDPGVKITLDPTVPSASRNVYLTDSGATVAGKDYIPQTRLKIKPDAEVEITNGDKKSEIWLLEGDPIGQKMCSFGPVVLATDKEVREANAVVRKEEIKDWPWNYVNKTQPVATDRFIRYADGREDRPTQKDPRELPPAVPFPEETEKTDEPAKKVPVQDYWNED</sequence>
<feature type="domain" description="Pirin N-terminal" evidence="4">
    <location>
        <begin position="48"/>
        <end position="138"/>
    </location>
</feature>
<dbReference type="Gene3D" id="2.60.120.10">
    <property type="entry name" value="Jelly Rolls"/>
    <property type="match status" value="2"/>
</dbReference>
<evidence type="ECO:0000256" key="1">
    <source>
        <dbReference type="ARBA" id="ARBA00008416"/>
    </source>
</evidence>
<accession>A0A3G3IHG0</accession>
<dbReference type="InterPro" id="IPR008778">
    <property type="entry name" value="Pirin_C_dom"/>
</dbReference>
<evidence type="ECO:0000313" key="6">
    <source>
        <dbReference type="EMBL" id="AYQ55201.1"/>
    </source>
</evidence>
<dbReference type="Pfam" id="PF02678">
    <property type="entry name" value="Pirin"/>
    <property type="match status" value="1"/>
</dbReference>
<evidence type="ECO:0000256" key="3">
    <source>
        <dbReference type="SAM" id="MobiDB-lite"/>
    </source>
</evidence>
<evidence type="ECO:0000259" key="4">
    <source>
        <dbReference type="Pfam" id="PF02678"/>
    </source>
</evidence>
<organism evidence="6 7">
    <name type="scientific">Methanomethylophilus alvi</name>
    <dbReference type="NCBI Taxonomy" id="1291540"/>
    <lineage>
        <taxon>Archaea</taxon>
        <taxon>Methanobacteriati</taxon>
        <taxon>Thermoplasmatota</taxon>
        <taxon>Thermoplasmata</taxon>
        <taxon>Methanomassiliicoccales</taxon>
        <taxon>Methanomethylophilaceae</taxon>
        <taxon>Methanomethylophilus</taxon>
    </lineage>
</organism>
<dbReference type="PANTHER" id="PTHR13903:SF8">
    <property type="entry name" value="PIRIN"/>
    <property type="match status" value="1"/>
</dbReference>
<feature type="compositionally biased region" description="Basic and acidic residues" evidence="3">
    <location>
        <begin position="334"/>
        <end position="347"/>
    </location>
</feature>
<dbReference type="InterPro" id="IPR012093">
    <property type="entry name" value="Pirin"/>
</dbReference>
<gene>
    <name evidence="6" type="ORF">BKD89_05205</name>
</gene>
<dbReference type="InterPro" id="IPR011051">
    <property type="entry name" value="RmlC_Cupin_sf"/>
</dbReference>
<evidence type="ECO:0000259" key="5">
    <source>
        <dbReference type="Pfam" id="PF05726"/>
    </source>
</evidence>
<dbReference type="Proteomes" id="UP000273278">
    <property type="component" value="Chromosome"/>
</dbReference>
<dbReference type="OMA" id="TPWHPHR"/>
<evidence type="ECO:0000313" key="7">
    <source>
        <dbReference type="Proteomes" id="UP000273278"/>
    </source>
</evidence>
<name>A0A3G3IHG0_9ARCH</name>
<dbReference type="PANTHER" id="PTHR13903">
    <property type="entry name" value="PIRIN-RELATED"/>
    <property type="match status" value="1"/>
</dbReference>
<protein>
    <submittedName>
        <fullName evidence="6">Pirin</fullName>
    </submittedName>
</protein>
<evidence type="ECO:0000256" key="2">
    <source>
        <dbReference type="RuleBase" id="RU003457"/>
    </source>
</evidence>
<dbReference type="RefSeq" id="WP_015504949.1">
    <property type="nucleotide sequence ID" value="NZ_CP017686.1"/>
</dbReference>
<dbReference type="SUPFAM" id="SSF51182">
    <property type="entry name" value="RmlC-like cupins"/>
    <property type="match status" value="1"/>
</dbReference>
<dbReference type="AlphaFoldDB" id="A0A3G3IHG0"/>
<dbReference type="InterPro" id="IPR003829">
    <property type="entry name" value="Pirin_N_dom"/>
</dbReference>
<comment type="similarity">
    <text evidence="1 2">Belongs to the pirin family.</text>
</comment>